<evidence type="ECO:0000256" key="2">
    <source>
        <dbReference type="ARBA" id="ARBA00022448"/>
    </source>
</evidence>
<feature type="transmembrane region" description="Helical" evidence="7">
    <location>
        <begin position="20"/>
        <end position="40"/>
    </location>
</feature>
<feature type="transmembrane region" description="Helical" evidence="7">
    <location>
        <begin position="74"/>
        <end position="98"/>
    </location>
</feature>
<comment type="similarity">
    <text evidence="7">Belongs to the binding-protein-dependent transport system permease family.</text>
</comment>
<dbReference type="InterPro" id="IPR051393">
    <property type="entry name" value="ABC_transporter_permease"/>
</dbReference>
<comment type="subcellular location">
    <subcellularLocation>
        <location evidence="1 7">Cell membrane</location>
        <topology evidence="1 7">Multi-pass membrane protein</topology>
    </subcellularLocation>
</comment>
<evidence type="ECO:0000313" key="9">
    <source>
        <dbReference type="EMBL" id="HDD53050.1"/>
    </source>
</evidence>
<keyword evidence="3" id="KW-1003">Cell membrane</keyword>
<evidence type="ECO:0000256" key="7">
    <source>
        <dbReference type="RuleBase" id="RU363032"/>
    </source>
</evidence>
<keyword evidence="2 7" id="KW-0813">Transport</keyword>
<feature type="transmembrane region" description="Helical" evidence="7">
    <location>
        <begin position="150"/>
        <end position="173"/>
    </location>
</feature>
<feature type="domain" description="ABC transmembrane type-1" evidence="8">
    <location>
        <begin position="70"/>
        <end position="279"/>
    </location>
</feature>
<name>A0A7C0U6M9_9BACT</name>
<evidence type="ECO:0000256" key="3">
    <source>
        <dbReference type="ARBA" id="ARBA00022475"/>
    </source>
</evidence>
<evidence type="ECO:0000256" key="6">
    <source>
        <dbReference type="ARBA" id="ARBA00023136"/>
    </source>
</evidence>
<dbReference type="PANTHER" id="PTHR30193:SF37">
    <property type="entry name" value="INNER MEMBRANE ABC TRANSPORTER PERMEASE PROTEIN YCJO"/>
    <property type="match status" value="1"/>
</dbReference>
<dbReference type="GO" id="GO:0005886">
    <property type="term" value="C:plasma membrane"/>
    <property type="evidence" value="ECO:0007669"/>
    <property type="project" value="UniProtKB-SubCell"/>
</dbReference>
<organism evidence="9">
    <name type="scientific">Thermosulfidibacter takaii</name>
    <dbReference type="NCBI Taxonomy" id="412593"/>
    <lineage>
        <taxon>Bacteria</taxon>
        <taxon>Pseudomonadati</taxon>
        <taxon>Thermosulfidibacterota</taxon>
        <taxon>Thermosulfidibacteria</taxon>
        <taxon>Thermosulfidibacterales</taxon>
        <taxon>Thermosulfidibacteraceae</taxon>
    </lineage>
</organism>
<feature type="transmembrane region" description="Helical" evidence="7">
    <location>
        <begin position="257"/>
        <end position="280"/>
    </location>
</feature>
<keyword evidence="4 7" id="KW-0812">Transmembrane</keyword>
<dbReference type="InterPro" id="IPR000515">
    <property type="entry name" value="MetI-like"/>
</dbReference>
<evidence type="ECO:0000256" key="1">
    <source>
        <dbReference type="ARBA" id="ARBA00004651"/>
    </source>
</evidence>
<comment type="caution">
    <text evidence="9">The sequence shown here is derived from an EMBL/GenBank/DDBJ whole genome shotgun (WGS) entry which is preliminary data.</text>
</comment>
<dbReference type="GO" id="GO:0055085">
    <property type="term" value="P:transmembrane transport"/>
    <property type="evidence" value="ECO:0007669"/>
    <property type="project" value="InterPro"/>
</dbReference>
<dbReference type="EMBL" id="DQWS01000120">
    <property type="protein sequence ID" value="HDD53050.1"/>
    <property type="molecule type" value="Genomic_DNA"/>
</dbReference>
<accession>A0A7C0U6M9</accession>
<feature type="transmembrane region" description="Helical" evidence="7">
    <location>
        <begin position="209"/>
        <end position="231"/>
    </location>
</feature>
<dbReference type="Pfam" id="PF00528">
    <property type="entry name" value="BPD_transp_1"/>
    <property type="match status" value="1"/>
</dbReference>
<sequence>MKKRKVRIRIPSHVPFLLPFFILVTLFFFIPVILNILLAFTDMDFAMHWDFVGFKNYFRFVSDPIIPKVLVNTVIYVAATLAINVGLGLALALLNTYYVPENVGLIFRAIWLLPRMTPPVVYALLWLWVLDPTEYGLLNMIVGKNVNWTMQHPLGIVILVNGLIGASFGMIIFSASIKSIPRDYIMAAQVDGASNWEIVRRIIIPLLRWPLMFVTTWQTLSLLASYEYILLVTDGGPFYKSEVWSLYAYHTAFSHQMYGYGAAIAMVLVVVAVIVTLIMLKIFGFKRLMELAGG</sequence>
<reference evidence="9" key="1">
    <citation type="journal article" date="2020" name="mSystems">
        <title>Genome- and Community-Level Interaction Insights into Carbon Utilization and Element Cycling Functions of Hydrothermarchaeota in Hydrothermal Sediment.</title>
        <authorList>
            <person name="Zhou Z."/>
            <person name="Liu Y."/>
            <person name="Xu W."/>
            <person name="Pan J."/>
            <person name="Luo Z.H."/>
            <person name="Li M."/>
        </authorList>
    </citation>
    <scope>NUCLEOTIDE SEQUENCE [LARGE SCALE GENOMIC DNA]</scope>
    <source>
        <strain evidence="9">HyVt-115</strain>
    </source>
</reference>
<gene>
    <name evidence="9" type="ORF">ENF32_03150</name>
</gene>
<evidence type="ECO:0000256" key="5">
    <source>
        <dbReference type="ARBA" id="ARBA00022989"/>
    </source>
</evidence>
<protein>
    <submittedName>
        <fullName evidence="9">Sugar ABC transporter permease</fullName>
    </submittedName>
</protein>
<dbReference type="SUPFAM" id="SSF161098">
    <property type="entry name" value="MetI-like"/>
    <property type="match status" value="1"/>
</dbReference>
<evidence type="ECO:0000256" key="4">
    <source>
        <dbReference type="ARBA" id="ARBA00022692"/>
    </source>
</evidence>
<dbReference type="CDD" id="cd06261">
    <property type="entry name" value="TM_PBP2"/>
    <property type="match status" value="1"/>
</dbReference>
<dbReference type="InterPro" id="IPR035906">
    <property type="entry name" value="MetI-like_sf"/>
</dbReference>
<dbReference type="Proteomes" id="UP000885690">
    <property type="component" value="Unassembled WGS sequence"/>
</dbReference>
<dbReference type="PROSITE" id="PS50928">
    <property type="entry name" value="ABC_TM1"/>
    <property type="match status" value="1"/>
</dbReference>
<keyword evidence="5 7" id="KW-1133">Transmembrane helix</keyword>
<evidence type="ECO:0000259" key="8">
    <source>
        <dbReference type="PROSITE" id="PS50928"/>
    </source>
</evidence>
<dbReference type="Gene3D" id="1.10.3720.10">
    <property type="entry name" value="MetI-like"/>
    <property type="match status" value="1"/>
</dbReference>
<feature type="transmembrane region" description="Helical" evidence="7">
    <location>
        <begin position="110"/>
        <end position="130"/>
    </location>
</feature>
<dbReference type="PANTHER" id="PTHR30193">
    <property type="entry name" value="ABC TRANSPORTER PERMEASE PROTEIN"/>
    <property type="match status" value="1"/>
</dbReference>
<dbReference type="AlphaFoldDB" id="A0A7C0U6M9"/>
<keyword evidence="6 7" id="KW-0472">Membrane</keyword>
<proteinExistence type="inferred from homology"/>